<evidence type="ECO:0000256" key="9">
    <source>
        <dbReference type="ARBA" id="ARBA00025679"/>
    </source>
</evidence>
<feature type="region of interest" description="Disordered" evidence="11">
    <location>
        <begin position="216"/>
        <end position="236"/>
    </location>
</feature>
<keyword evidence="6 10" id="KW-0732">Signal</keyword>
<reference evidence="12" key="1">
    <citation type="journal article" date="2020" name="Mol. Plant Microbe Interact.">
        <title>Genome Sequence of the Biocontrol Agent Coniothyrium minitans strain Conio (IMI 134523).</title>
        <authorList>
            <person name="Patel D."/>
            <person name="Shittu T.A."/>
            <person name="Baroncelli R."/>
            <person name="Muthumeenakshi S."/>
            <person name="Osborne T.H."/>
            <person name="Janganan T.K."/>
            <person name="Sreenivasaprasad S."/>
        </authorList>
    </citation>
    <scope>NUCLEOTIDE SEQUENCE</scope>
    <source>
        <strain evidence="12">Conio</strain>
    </source>
</reference>
<dbReference type="GO" id="GO:0030570">
    <property type="term" value="F:pectate lyase activity"/>
    <property type="evidence" value="ECO:0007669"/>
    <property type="project" value="UniProtKB-UniRule"/>
</dbReference>
<dbReference type="EC" id="4.2.2.2" evidence="10"/>
<dbReference type="InterPro" id="IPR011050">
    <property type="entry name" value="Pectin_lyase_fold/virulence"/>
</dbReference>
<keyword evidence="13" id="KW-1185">Reference proteome</keyword>
<proteinExistence type="inferred from homology"/>
<dbReference type="GO" id="GO:0005576">
    <property type="term" value="C:extracellular region"/>
    <property type="evidence" value="ECO:0007669"/>
    <property type="project" value="UniProtKB-SubCell"/>
</dbReference>
<evidence type="ECO:0000256" key="2">
    <source>
        <dbReference type="ARBA" id="ARBA00001913"/>
    </source>
</evidence>
<evidence type="ECO:0000256" key="10">
    <source>
        <dbReference type="RuleBase" id="RU367009"/>
    </source>
</evidence>
<dbReference type="AlphaFoldDB" id="A0A9P6KL95"/>
<evidence type="ECO:0000313" key="13">
    <source>
        <dbReference type="Proteomes" id="UP000756921"/>
    </source>
</evidence>
<dbReference type="Gene3D" id="2.160.20.10">
    <property type="entry name" value="Single-stranded right-handed beta-helix, Pectin lyase-like"/>
    <property type="match status" value="1"/>
</dbReference>
<name>A0A9P6KL95_9PLEO</name>
<comment type="similarity">
    <text evidence="4 10">Belongs to the polysaccharide lyase 3 family.</text>
</comment>
<evidence type="ECO:0000256" key="4">
    <source>
        <dbReference type="ARBA" id="ARBA00006463"/>
    </source>
</evidence>
<protein>
    <recommendedName>
        <fullName evidence="10">Pectate lyase</fullName>
        <ecNumber evidence="10">4.2.2.2</ecNumber>
    </recommendedName>
</protein>
<dbReference type="OrthoDB" id="441042at2759"/>
<keyword evidence="5 10" id="KW-0964">Secreted</keyword>
<evidence type="ECO:0000256" key="3">
    <source>
        <dbReference type="ARBA" id="ARBA00004613"/>
    </source>
</evidence>
<comment type="cofactor">
    <cofactor evidence="2 10">
        <name>Ca(2+)</name>
        <dbReference type="ChEBI" id="CHEBI:29108"/>
    </cofactor>
</comment>
<organism evidence="12 13">
    <name type="scientific">Paraphaeosphaeria minitans</name>
    <dbReference type="NCBI Taxonomy" id="565426"/>
    <lineage>
        <taxon>Eukaryota</taxon>
        <taxon>Fungi</taxon>
        <taxon>Dikarya</taxon>
        <taxon>Ascomycota</taxon>
        <taxon>Pezizomycotina</taxon>
        <taxon>Dothideomycetes</taxon>
        <taxon>Pleosporomycetidae</taxon>
        <taxon>Pleosporales</taxon>
        <taxon>Massarineae</taxon>
        <taxon>Didymosphaeriaceae</taxon>
        <taxon>Paraphaeosphaeria</taxon>
    </lineage>
</organism>
<comment type="function">
    <text evidence="9 10">Pectinolytic enzyme consist of four classes of enzymes: pectin lyase, polygalacturonase, pectin methylesterase and rhamnogalacturonase. Among pectinolytic enzymes, pectin lyase is the most important in depolymerization of pectin, since it cleaves internal glycosidic bonds of highly methylated pectins. Favors pectate, the anion, over pectin, the methyl ester.</text>
</comment>
<accession>A0A9P6KL95</accession>
<evidence type="ECO:0000256" key="1">
    <source>
        <dbReference type="ARBA" id="ARBA00000695"/>
    </source>
</evidence>
<sequence>MKLTLTAAVAAFVAPIAAGPAQQTPNEFFSLTKRATLPVPKSKGSVTYKKAQSISGTFDGGYKTYGRGAKCTGQAEGGDADAVFILENGATLKNAIIGADQIEGVHCKGVCTIENVWWSKVCEDALSLKGDGNALVKGGGAQGADDKVIQHNGKGTVTIDGFTVMDFGKLYRACGNCKNSVSRSVIIKNAKAYNGKLLAGINPNFGGTATISSTCASSSRPSARSSMGPPPEMSPS</sequence>
<comment type="subcellular location">
    <subcellularLocation>
        <location evidence="3 10">Secreted</location>
    </subcellularLocation>
</comment>
<dbReference type="GO" id="GO:0045490">
    <property type="term" value="P:pectin catabolic process"/>
    <property type="evidence" value="ECO:0007669"/>
    <property type="project" value="TreeGrafter"/>
</dbReference>
<feature type="signal peptide" evidence="10">
    <location>
        <begin position="1"/>
        <end position="18"/>
    </location>
</feature>
<dbReference type="Proteomes" id="UP000756921">
    <property type="component" value="Unassembled WGS sequence"/>
</dbReference>
<feature type="compositionally biased region" description="Low complexity" evidence="11">
    <location>
        <begin position="216"/>
        <end position="227"/>
    </location>
</feature>
<evidence type="ECO:0000313" key="12">
    <source>
        <dbReference type="EMBL" id="KAF9730657.1"/>
    </source>
</evidence>
<comment type="catalytic activity">
    <reaction evidence="1 10">
        <text>Eliminative cleavage of (1-&gt;4)-alpha-D-galacturonan to give oligosaccharides with 4-deoxy-alpha-D-galact-4-enuronosyl groups at their non-reducing ends.</text>
        <dbReference type="EC" id="4.2.2.2"/>
    </reaction>
</comment>
<dbReference type="PANTHER" id="PTHR33407:SF9">
    <property type="entry name" value="PECTATE LYASE F-RELATED"/>
    <property type="match status" value="1"/>
</dbReference>
<dbReference type="Pfam" id="PF03211">
    <property type="entry name" value="Pectate_lyase"/>
    <property type="match status" value="1"/>
</dbReference>
<evidence type="ECO:0000256" key="5">
    <source>
        <dbReference type="ARBA" id="ARBA00022525"/>
    </source>
</evidence>
<evidence type="ECO:0000256" key="7">
    <source>
        <dbReference type="ARBA" id="ARBA00022837"/>
    </source>
</evidence>
<evidence type="ECO:0000256" key="11">
    <source>
        <dbReference type="SAM" id="MobiDB-lite"/>
    </source>
</evidence>
<comment type="caution">
    <text evidence="12">The sequence shown here is derived from an EMBL/GenBank/DDBJ whole genome shotgun (WGS) entry which is preliminary data.</text>
</comment>
<dbReference type="SUPFAM" id="SSF51126">
    <property type="entry name" value="Pectin lyase-like"/>
    <property type="match status" value="1"/>
</dbReference>
<evidence type="ECO:0000256" key="8">
    <source>
        <dbReference type="ARBA" id="ARBA00023239"/>
    </source>
</evidence>
<evidence type="ECO:0000256" key="6">
    <source>
        <dbReference type="ARBA" id="ARBA00022729"/>
    </source>
</evidence>
<dbReference type="InterPro" id="IPR004898">
    <property type="entry name" value="Pectate_lyase_PlyH/PlyE-like"/>
</dbReference>
<keyword evidence="8 10" id="KW-0456">Lyase</keyword>
<dbReference type="EMBL" id="WJXW01000014">
    <property type="protein sequence ID" value="KAF9730657.1"/>
    <property type="molecule type" value="Genomic_DNA"/>
</dbReference>
<keyword evidence="7 10" id="KW-0106">Calcium</keyword>
<dbReference type="PANTHER" id="PTHR33407">
    <property type="entry name" value="PECTATE LYASE F-RELATED"/>
    <property type="match status" value="1"/>
</dbReference>
<gene>
    <name evidence="12" type="ORF">PMIN01_11526</name>
</gene>
<dbReference type="InterPro" id="IPR012334">
    <property type="entry name" value="Pectin_lyas_fold"/>
</dbReference>
<feature type="chain" id="PRO_5040548150" description="Pectate lyase" evidence="10">
    <location>
        <begin position="19"/>
        <end position="236"/>
    </location>
</feature>